<sequence>MNHDHLIREINKSYLLRIEQIKLHREMIGSVYFAEGGGKCYVLKIYRSFKTADAMQSLRILDYLQTHSFPAVTVLRTARHKNHILLEAQEGWLTAVLYDYVEGDNPDGLAEAQLIGHQTAELHKLMHNYPEEQLIHRTKNEYIDDYLSIMSELDCDSNSMAALEQYGNELWGRMSKLPQGFCHGDLHTGNMIRDCHGQYIFMDFDDASGDYPGMDVAYMSDATHFNRYHDTMYDATQRLFERFYTGYCTVRTLSDNEVYAIFDFIAVRHYQIISRIVRCQGLQSVSKEFCDEQYGWLMRWQEICMRKRH</sequence>
<dbReference type="InterPro" id="IPR011009">
    <property type="entry name" value="Kinase-like_dom_sf"/>
</dbReference>
<name>A0ABW5F5R7_9BACL</name>
<accession>A0ABW5F5R7</accession>
<keyword evidence="4" id="KW-1185">Reference proteome</keyword>
<dbReference type="SUPFAM" id="SSF56112">
    <property type="entry name" value="Protein kinase-like (PK-like)"/>
    <property type="match status" value="1"/>
</dbReference>
<evidence type="ECO:0000256" key="1">
    <source>
        <dbReference type="ARBA" id="ARBA00038240"/>
    </source>
</evidence>
<dbReference type="PANTHER" id="PTHR21064:SF6">
    <property type="entry name" value="AMINOGLYCOSIDE PHOSPHOTRANSFERASE DOMAIN-CONTAINING PROTEIN"/>
    <property type="match status" value="1"/>
</dbReference>
<dbReference type="Gene3D" id="3.90.1200.10">
    <property type="match status" value="1"/>
</dbReference>
<proteinExistence type="inferred from homology"/>
<dbReference type="RefSeq" id="WP_209986874.1">
    <property type="nucleotide sequence ID" value="NZ_JBHSVQ010000001.1"/>
</dbReference>
<protein>
    <submittedName>
        <fullName evidence="3">Phosphotransferase enzyme family protein</fullName>
    </submittedName>
</protein>
<gene>
    <name evidence="3" type="ORF">ACFSX3_08895</name>
</gene>
<dbReference type="InterPro" id="IPR002575">
    <property type="entry name" value="Aminoglycoside_PTrfase"/>
</dbReference>
<dbReference type="Pfam" id="PF01636">
    <property type="entry name" value="APH"/>
    <property type="match status" value="1"/>
</dbReference>
<evidence type="ECO:0000259" key="2">
    <source>
        <dbReference type="Pfam" id="PF01636"/>
    </source>
</evidence>
<dbReference type="PANTHER" id="PTHR21064">
    <property type="entry name" value="AMINOGLYCOSIDE PHOSPHOTRANSFERASE DOMAIN-CONTAINING PROTEIN-RELATED"/>
    <property type="match status" value="1"/>
</dbReference>
<comment type="caution">
    <text evidence="3">The sequence shown here is derived from an EMBL/GenBank/DDBJ whole genome shotgun (WGS) entry which is preliminary data.</text>
</comment>
<evidence type="ECO:0000313" key="4">
    <source>
        <dbReference type="Proteomes" id="UP001597448"/>
    </source>
</evidence>
<dbReference type="Gene3D" id="3.30.200.20">
    <property type="entry name" value="Phosphorylase Kinase, domain 1"/>
    <property type="match status" value="1"/>
</dbReference>
<reference evidence="4" key="1">
    <citation type="journal article" date="2019" name="Int. J. Syst. Evol. Microbiol.">
        <title>The Global Catalogue of Microorganisms (GCM) 10K type strain sequencing project: providing services to taxonomists for standard genome sequencing and annotation.</title>
        <authorList>
            <consortium name="The Broad Institute Genomics Platform"/>
            <consortium name="The Broad Institute Genome Sequencing Center for Infectious Disease"/>
            <person name="Wu L."/>
            <person name="Ma J."/>
        </authorList>
    </citation>
    <scope>NUCLEOTIDE SEQUENCE [LARGE SCALE GENOMIC DNA]</scope>
    <source>
        <strain evidence="4">CCM 8725</strain>
    </source>
</reference>
<dbReference type="InterPro" id="IPR050249">
    <property type="entry name" value="Pseudomonas-type_ThrB"/>
</dbReference>
<comment type="similarity">
    <text evidence="1">Belongs to the pseudomonas-type ThrB family.</text>
</comment>
<organism evidence="3 4">
    <name type="scientific">Paenibacillus rhizoplanae</name>
    <dbReference type="NCBI Taxonomy" id="1917181"/>
    <lineage>
        <taxon>Bacteria</taxon>
        <taxon>Bacillati</taxon>
        <taxon>Bacillota</taxon>
        <taxon>Bacilli</taxon>
        <taxon>Bacillales</taxon>
        <taxon>Paenibacillaceae</taxon>
        <taxon>Paenibacillus</taxon>
    </lineage>
</organism>
<feature type="domain" description="Aminoglycoside phosphotransferase" evidence="2">
    <location>
        <begin position="29"/>
        <end position="239"/>
    </location>
</feature>
<dbReference type="EMBL" id="JBHUKY010000019">
    <property type="protein sequence ID" value="MFD2409984.1"/>
    <property type="molecule type" value="Genomic_DNA"/>
</dbReference>
<dbReference type="Proteomes" id="UP001597448">
    <property type="component" value="Unassembled WGS sequence"/>
</dbReference>
<evidence type="ECO:0000313" key="3">
    <source>
        <dbReference type="EMBL" id="MFD2409984.1"/>
    </source>
</evidence>